<name>A0A1U9KAI2_9BACL</name>
<dbReference type="InterPro" id="IPR006063">
    <property type="entry name" value="HisA_bact_arch"/>
</dbReference>
<evidence type="ECO:0000256" key="13">
    <source>
        <dbReference type="RuleBase" id="RU003657"/>
    </source>
</evidence>
<dbReference type="PANTHER" id="PTHR43090:SF2">
    <property type="entry name" value="1-(5-PHOSPHORIBOSYL)-5-[(5-PHOSPHORIBOSYLAMINO)METHYLIDENEAMINO] IMIDAZOLE-4-CARBOXAMIDE ISOMERASE"/>
    <property type="match status" value="1"/>
</dbReference>
<keyword evidence="16" id="KW-1185">Reference proteome</keyword>
<dbReference type="KEGG" id="ntr:B0W44_16155"/>
<dbReference type="SUPFAM" id="SSF51366">
    <property type="entry name" value="Ribulose-phoshate binding barrel"/>
    <property type="match status" value="1"/>
</dbReference>
<evidence type="ECO:0000256" key="8">
    <source>
        <dbReference type="ARBA" id="ARBA00022605"/>
    </source>
</evidence>
<dbReference type="EMBL" id="CP019699">
    <property type="protein sequence ID" value="AQS57054.1"/>
    <property type="molecule type" value="Genomic_DNA"/>
</dbReference>
<accession>A0A1U9KAI2</accession>
<evidence type="ECO:0000256" key="9">
    <source>
        <dbReference type="ARBA" id="ARBA00023102"/>
    </source>
</evidence>
<dbReference type="InterPro" id="IPR006062">
    <property type="entry name" value="His_biosynth"/>
</dbReference>
<evidence type="ECO:0000256" key="10">
    <source>
        <dbReference type="ARBA" id="ARBA00023235"/>
    </source>
</evidence>
<keyword evidence="10 12" id="KW-0413">Isomerase</keyword>
<evidence type="ECO:0000256" key="3">
    <source>
        <dbReference type="ARBA" id="ARBA00005133"/>
    </source>
</evidence>
<dbReference type="RefSeq" id="WP_077720903.1">
    <property type="nucleotide sequence ID" value="NZ_CP019699.1"/>
</dbReference>
<proteinExistence type="inferred from homology"/>
<reference evidence="15 16" key="1">
    <citation type="journal article" date="2015" name="Int. J. Syst. Evol. Microbiol.">
        <title>Novibacillus thermophilus gen. nov., sp. nov., a Gram-staining-negative and moderately thermophilic member of the family Thermoactinomycetaceae.</title>
        <authorList>
            <person name="Yang G."/>
            <person name="Chen J."/>
            <person name="Zhou S."/>
        </authorList>
    </citation>
    <scope>NUCLEOTIDE SEQUENCE [LARGE SCALE GENOMIC DNA]</scope>
    <source>
        <strain evidence="15 16">SG-1</strain>
    </source>
</reference>
<dbReference type="GO" id="GO:0000162">
    <property type="term" value="P:L-tryptophan biosynthetic process"/>
    <property type="evidence" value="ECO:0007669"/>
    <property type="project" value="TreeGrafter"/>
</dbReference>
<dbReference type="Pfam" id="PF00977">
    <property type="entry name" value="His_biosynth"/>
    <property type="match status" value="1"/>
</dbReference>
<evidence type="ECO:0000256" key="1">
    <source>
        <dbReference type="ARBA" id="ARBA00000901"/>
    </source>
</evidence>
<evidence type="ECO:0000256" key="5">
    <source>
        <dbReference type="ARBA" id="ARBA00012550"/>
    </source>
</evidence>
<dbReference type="FunFam" id="3.20.20.70:FF:000009">
    <property type="entry name" value="1-(5-phosphoribosyl)-5-[(5-phosphoribosylamino)methylideneamino] imidazole-4-carboxamide isomerase"/>
    <property type="match status" value="1"/>
</dbReference>
<dbReference type="NCBIfam" id="TIGR00007">
    <property type="entry name" value="1-(5-phosphoribosyl)-5-[(5-phosphoribosylamino)methylideneamino]imidazole-4-carboxamide isomerase"/>
    <property type="match status" value="1"/>
</dbReference>
<comment type="pathway">
    <text evidence="3 12 14">Amino-acid biosynthesis; L-histidine biosynthesis; L-histidine from 5-phospho-alpha-D-ribose 1-diphosphate: step 4/9.</text>
</comment>
<evidence type="ECO:0000256" key="14">
    <source>
        <dbReference type="RuleBase" id="RU003658"/>
    </source>
</evidence>
<keyword evidence="8 12" id="KW-0028">Amino-acid biosynthesis</keyword>
<evidence type="ECO:0000256" key="7">
    <source>
        <dbReference type="ARBA" id="ARBA00022490"/>
    </source>
</evidence>
<evidence type="ECO:0000313" key="16">
    <source>
        <dbReference type="Proteomes" id="UP000188603"/>
    </source>
</evidence>
<dbReference type="CDD" id="cd04732">
    <property type="entry name" value="HisA"/>
    <property type="match status" value="1"/>
</dbReference>
<dbReference type="Proteomes" id="UP000188603">
    <property type="component" value="Chromosome"/>
</dbReference>
<feature type="active site" description="Proton donor" evidence="12">
    <location>
        <position position="130"/>
    </location>
</feature>
<dbReference type="InterPro" id="IPR013785">
    <property type="entry name" value="Aldolase_TIM"/>
</dbReference>
<dbReference type="Gene3D" id="3.20.20.70">
    <property type="entry name" value="Aldolase class I"/>
    <property type="match status" value="1"/>
</dbReference>
<dbReference type="GO" id="GO:0003949">
    <property type="term" value="F:1-(5-phosphoribosyl)-5-[(5-phosphoribosylamino)methylideneamino]imidazole-4-carboxamide isomerase activity"/>
    <property type="evidence" value="ECO:0007669"/>
    <property type="project" value="UniProtKB-UniRule"/>
</dbReference>
<sequence length="251" mass="26924">MFTLYPAIDLRGGQCVRLRQGDYNQETVYGKDPVEVAQRWEESGAEWLHLVDLDAARTGEPVNMPSIQAIVQAVNIPVQVGGGIRSHERIEELLQLGVERLILGSAAVENVELVKEALAAYGERIAIGLDAKDGYVATHGWLETSEVKAEVLARELVEVGARTFIFTDIARDGTLSGPNVDAVRRLAVTSGANVIASGGVSRLEDIVQLAQHEGDGVTGAVVGRALYTGDVVLQDALRAVASNVRDDTRNS</sequence>
<protein>
    <recommendedName>
        <fullName evidence="6 12">1-(5-phosphoribosyl)-5-[(5-phosphoribosylamino)methylideneamino] imidazole-4-carboxamide isomerase</fullName>
        <ecNumber evidence="5 12">5.3.1.16</ecNumber>
    </recommendedName>
    <alternativeName>
        <fullName evidence="11 12">Phosphoribosylformimino-5-aminoimidazole carboxamide ribotide isomerase</fullName>
    </alternativeName>
</protein>
<dbReference type="InterPro" id="IPR044524">
    <property type="entry name" value="Isoase_HisA-like"/>
</dbReference>
<dbReference type="UniPathway" id="UPA00031">
    <property type="reaction ID" value="UER00009"/>
</dbReference>
<comment type="similarity">
    <text evidence="4 12 13">Belongs to the HisA/HisF family.</text>
</comment>
<evidence type="ECO:0000313" key="15">
    <source>
        <dbReference type="EMBL" id="AQS57054.1"/>
    </source>
</evidence>
<evidence type="ECO:0000256" key="4">
    <source>
        <dbReference type="ARBA" id="ARBA00009667"/>
    </source>
</evidence>
<dbReference type="GO" id="GO:0000105">
    <property type="term" value="P:L-histidine biosynthetic process"/>
    <property type="evidence" value="ECO:0007669"/>
    <property type="project" value="UniProtKB-UniRule"/>
</dbReference>
<dbReference type="PANTHER" id="PTHR43090">
    <property type="entry name" value="1-(5-PHOSPHORIBOSYL)-5-[(5-PHOSPHORIBOSYLAMINO)METHYLIDENEAMINO] IMIDAZOLE-4-CARBOXAMIDE ISOMERASE"/>
    <property type="match status" value="1"/>
</dbReference>
<dbReference type="STRING" id="1471761.B0W44_16155"/>
<gene>
    <name evidence="12" type="primary">hisA</name>
    <name evidence="15" type="ORF">B0W44_16155</name>
</gene>
<keyword evidence="9 12" id="KW-0368">Histidine biosynthesis</keyword>
<dbReference type="HAMAP" id="MF_01014">
    <property type="entry name" value="HisA"/>
    <property type="match status" value="1"/>
</dbReference>
<evidence type="ECO:0000256" key="2">
    <source>
        <dbReference type="ARBA" id="ARBA00004496"/>
    </source>
</evidence>
<evidence type="ECO:0000256" key="12">
    <source>
        <dbReference type="HAMAP-Rule" id="MF_01014"/>
    </source>
</evidence>
<feature type="active site" description="Proton acceptor" evidence="12">
    <location>
        <position position="9"/>
    </location>
</feature>
<organism evidence="15 16">
    <name type="scientific">Novibacillus thermophilus</name>
    <dbReference type="NCBI Taxonomy" id="1471761"/>
    <lineage>
        <taxon>Bacteria</taxon>
        <taxon>Bacillati</taxon>
        <taxon>Bacillota</taxon>
        <taxon>Bacilli</taxon>
        <taxon>Bacillales</taxon>
        <taxon>Thermoactinomycetaceae</taxon>
        <taxon>Novibacillus</taxon>
    </lineage>
</organism>
<dbReference type="EC" id="5.3.1.16" evidence="5 12"/>
<comment type="catalytic activity">
    <reaction evidence="1 12 14">
        <text>1-(5-phospho-beta-D-ribosyl)-5-[(5-phospho-beta-D-ribosylamino)methylideneamino]imidazole-4-carboxamide = 5-[(5-phospho-1-deoxy-D-ribulos-1-ylimino)methylamino]-1-(5-phospho-beta-D-ribosyl)imidazole-4-carboxamide</text>
        <dbReference type="Rhea" id="RHEA:15469"/>
        <dbReference type="ChEBI" id="CHEBI:58435"/>
        <dbReference type="ChEBI" id="CHEBI:58525"/>
        <dbReference type="EC" id="5.3.1.16"/>
    </reaction>
</comment>
<dbReference type="InterPro" id="IPR011060">
    <property type="entry name" value="RibuloseP-bd_barrel"/>
</dbReference>
<dbReference type="GO" id="GO:0005737">
    <property type="term" value="C:cytoplasm"/>
    <property type="evidence" value="ECO:0007669"/>
    <property type="project" value="UniProtKB-SubCell"/>
</dbReference>
<keyword evidence="7 12" id="KW-0963">Cytoplasm</keyword>
<dbReference type="InterPro" id="IPR023016">
    <property type="entry name" value="HisA/PriA"/>
</dbReference>
<evidence type="ECO:0000256" key="11">
    <source>
        <dbReference type="ARBA" id="ARBA00030547"/>
    </source>
</evidence>
<evidence type="ECO:0000256" key="6">
    <source>
        <dbReference type="ARBA" id="ARBA00018464"/>
    </source>
</evidence>
<comment type="subcellular location">
    <subcellularLocation>
        <location evidence="2 12 14">Cytoplasm</location>
    </subcellularLocation>
</comment>
<dbReference type="AlphaFoldDB" id="A0A1U9KAI2"/>
<dbReference type="OrthoDB" id="9807749at2"/>